<dbReference type="InterPro" id="IPR017441">
    <property type="entry name" value="Protein_kinase_ATP_BS"/>
</dbReference>
<dbReference type="InterPro" id="IPR011009">
    <property type="entry name" value="Kinase-like_dom_sf"/>
</dbReference>
<dbReference type="InterPro" id="IPR008271">
    <property type="entry name" value="Ser/Thr_kinase_AS"/>
</dbReference>
<dbReference type="PANTHER" id="PTHR43289">
    <property type="entry name" value="MITOGEN-ACTIVATED PROTEIN KINASE KINASE KINASE 20-RELATED"/>
    <property type="match status" value="1"/>
</dbReference>
<keyword evidence="10" id="KW-1185">Reference proteome</keyword>
<feature type="domain" description="Protein kinase" evidence="8">
    <location>
        <begin position="21"/>
        <end position="281"/>
    </location>
</feature>
<organism evidence="9 10">
    <name type="scientific">Actinoplanes auranticolor</name>
    <dbReference type="NCBI Taxonomy" id="47988"/>
    <lineage>
        <taxon>Bacteria</taxon>
        <taxon>Bacillati</taxon>
        <taxon>Actinomycetota</taxon>
        <taxon>Actinomycetes</taxon>
        <taxon>Micromonosporales</taxon>
        <taxon>Micromonosporaceae</taxon>
        <taxon>Actinoplanes</taxon>
    </lineage>
</organism>
<keyword evidence="7" id="KW-0472">Membrane</keyword>
<dbReference type="SMART" id="SM00220">
    <property type="entry name" value="S_TKc"/>
    <property type="match status" value="1"/>
</dbReference>
<feature type="region of interest" description="Disordered" evidence="6">
    <location>
        <begin position="300"/>
        <end position="381"/>
    </location>
</feature>
<evidence type="ECO:0000256" key="2">
    <source>
        <dbReference type="ARBA" id="ARBA00022741"/>
    </source>
</evidence>
<dbReference type="CDD" id="cd14014">
    <property type="entry name" value="STKc_PknB_like"/>
    <property type="match status" value="1"/>
</dbReference>
<evidence type="ECO:0000256" key="3">
    <source>
        <dbReference type="ARBA" id="ARBA00022777"/>
    </source>
</evidence>
<dbReference type="Pfam" id="PF00069">
    <property type="entry name" value="Pkinase"/>
    <property type="match status" value="1"/>
</dbReference>
<dbReference type="GO" id="GO:0004674">
    <property type="term" value="F:protein serine/threonine kinase activity"/>
    <property type="evidence" value="ECO:0007669"/>
    <property type="project" value="TreeGrafter"/>
</dbReference>
<feature type="compositionally biased region" description="Acidic residues" evidence="6">
    <location>
        <begin position="307"/>
        <end position="319"/>
    </location>
</feature>
<dbReference type="GO" id="GO:0005524">
    <property type="term" value="F:ATP binding"/>
    <property type="evidence" value="ECO:0007669"/>
    <property type="project" value="UniProtKB-UniRule"/>
</dbReference>
<keyword evidence="7" id="KW-1133">Transmembrane helix</keyword>
<dbReference type="PANTHER" id="PTHR43289:SF34">
    <property type="entry name" value="SERINE_THREONINE-PROTEIN KINASE YBDM-RELATED"/>
    <property type="match status" value="1"/>
</dbReference>
<keyword evidence="7" id="KW-0812">Transmembrane</keyword>
<feature type="transmembrane region" description="Helical" evidence="7">
    <location>
        <begin position="387"/>
        <end position="406"/>
    </location>
</feature>
<comment type="caution">
    <text evidence="9">The sequence shown here is derived from an EMBL/GenBank/DDBJ whole genome shotgun (WGS) entry which is preliminary data.</text>
</comment>
<keyword evidence="3" id="KW-0418">Kinase</keyword>
<keyword evidence="4 5" id="KW-0067">ATP-binding</keyword>
<evidence type="ECO:0000256" key="4">
    <source>
        <dbReference type="ARBA" id="ARBA00022840"/>
    </source>
</evidence>
<accession>A0A919VYE4</accession>
<evidence type="ECO:0000313" key="10">
    <source>
        <dbReference type="Proteomes" id="UP000681340"/>
    </source>
</evidence>
<sequence>MDTAYRVTPLRRGDPEQLGEYWLTGRLGSGGMGVVYLATDRDDNYVAIKLVHAALVNDPEFRGRFRSEVERARQVPSFCTAEVLDADLDHNPPYLVVEYVDGPSLAEVVEERGPLRAAALHSLAVGVATALSGIHGAGVIHRDLKPDNVLLAPGSPKVIDFGIARAFEATSQHTRTDQMVGTVAYMAPERFSSEPGTPLTAAADIFAWGCVVAYAGTGQTPFHGDSPPATAARILTQPPHLNGLPESLRELVALSLSKNPEERPTARELLDMLLGHDHPGSRPPARQRTAVITAAAVPPSPVAPEYFESDDAYPSEASDDSYRSGRDYERSADFDRFSSAGRSSPYERSDGSGRSPVPDRSFAADRFTGTGSEVSANGGRPRGHRMLAVLAVLLVLAGVATVALVLNAQRNAGSPSTTGGSPRGGAAAGVEQSVEQEGGAAAPENPPPTAPADYEDGEPGDDSAEKTPVEPDGGEPIIQDALSEPGQWRDSEIREQNATCFTRGVMRAARVDRGTYQCAGPEESIADDFGVEVTTALQSAGSCAAIWFHWDPERGGQVLRVCQNEMSVAADKPDDRRVYGRIPLEKRLGLRGSVRVHLVVREGEAQVFRGGDFAGSVRLPKDGPDEGQVLLGLSVEAVDTDPPYAVTFANVDIRSF</sequence>
<feature type="compositionally biased region" description="Low complexity" evidence="6">
    <location>
        <begin position="411"/>
        <end position="420"/>
    </location>
</feature>
<dbReference type="Gene3D" id="3.30.200.20">
    <property type="entry name" value="Phosphorylase Kinase, domain 1"/>
    <property type="match status" value="1"/>
</dbReference>
<dbReference type="Proteomes" id="UP000681340">
    <property type="component" value="Unassembled WGS sequence"/>
</dbReference>
<evidence type="ECO:0000256" key="6">
    <source>
        <dbReference type="SAM" id="MobiDB-lite"/>
    </source>
</evidence>
<dbReference type="PROSITE" id="PS00107">
    <property type="entry name" value="PROTEIN_KINASE_ATP"/>
    <property type="match status" value="1"/>
</dbReference>
<dbReference type="EMBL" id="BOQL01000095">
    <property type="protein sequence ID" value="GIM80322.1"/>
    <property type="molecule type" value="Genomic_DNA"/>
</dbReference>
<keyword evidence="1" id="KW-0808">Transferase</keyword>
<dbReference type="SUPFAM" id="SSF56112">
    <property type="entry name" value="Protein kinase-like (PK-like)"/>
    <property type="match status" value="1"/>
</dbReference>
<gene>
    <name evidence="9" type="ORF">Aau02nite_90010</name>
</gene>
<evidence type="ECO:0000313" key="9">
    <source>
        <dbReference type="EMBL" id="GIM80322.1"/>
    </source>
</evidence>
<feature type="region of interest" description="Disordered" evidence="6">
    <location>
        <begin position="411"/>
        <end position="491"/>
    </location>
</feature>
<proteinExistence type="predicted"/>
<keyword evidence="2 5" id="KW-0547">Nucleotide-binding</keyword>
<dbReference type="InterPro" id="IPR000719">
    <property type="entry name" value="Prot_kinase_dom"/>
</dbReference>
<dbReference type="PROSITE" id="PS00108">
    <property type="entry name" value="PROTEIN_KINASE_ST"/>
    <property type="match status" value="1"/>
</dbReference>
<feature type="compositionally biased region" description="Acidic residues" evidence="6">
    <location>
        <begin position="453"/>
        <end position="462"/>
    </location>
</feature>
<protein>
    <recommendedName>
        <fullName evidence="8">Protein kinase domain-containing protein</fullName>
    </recommendedName>
</protein>
<dbReference type="Gene3D" id="1.10.510.10">
    <property type="entry name" value="Transferase(Phosphotransferase) domain 1"/>
    <property type="match status" value="1"/>
</dbReference>
<evidence type="ECO:0000259" key="8">
    <source>
        <dbReference type="PROSITE" id="PS50011"/>
    </source>
</evidence>
<name>A0A919VYE4_9ACTN</name>
<reference evidence="9" key="1">
    <citation type="submission" date="2021-03" db="EMBL/GenBank/DDBJ databases">
        <title>Whole genome shotgun sequence of Actinoplanes auranticolor NBRC 12245.</title>
        <authorList>
            <person name="Komaki H."/>
            <person name="Tamura T."/>
        </authorList>
    </citation>
    <scope>NUCLEOTIDE SEQUENCE</scope>
    <source>
        <strain evidence="9">NBRC 12245</strain>
    </source>
</reference>
<evidence type="ECO:0000256" key="5">
    <source>
        <dbReference type="PROSITE-ProRule" id="PRU10141"/>
    </source>
</evidence>
<evidence type="ECO:0000256" key="1">
    <source>
        <dbReference type="ARBA" id="ARBA00022679"/>
    </source>
</evidence>
<dbReference type="AlphaFoldDB" id="A0A919VYE4"/>
<feature type="compositionally biased region" description="Basic and acidic residues" evidence="6">
    <location>
        <begin position="320"/>
        <end position="336"/>
    </location>
</feature>
<dbReference type="PROSITE" id="PS50011">
    <property type="entry name" value="PROTEIN_KINASE_DOM"/>
    <property type="match status" value="1"/>
</dbReference>
<feature type="binding site" evidence="5">
    <location>
        <position position="49"/>
    </location>
    <ligand>
        <name>ATP</name>
        <dbReference type="ChEBI" id="CHEBI:30616"/>
    </ligand>
</feature>
<evidence type="ECO:0000256" key="7">
    <source>
        <dbReference type="SAM" id="Phobius"/>
    </source>
</evidence>
<dbReference type="RefSeq" id="WP_246595918.1">
    <property type="nucleotide sequence ID" value="NZ_BAABEA010000015.1"/>
</dbReference>